<name>A0A0D2EF13_CLAB1</name>
<feature type="transmembrane region" description="Helical" evidence="1">
    <location>
        <begin position="20"/>
        <end position="40"/>
    </location>
</feature>
<dbReference type="AlphaFoldDB" id="A0A0D2EF13"/>
<feature type="transmembrane region" description="Helical" evidence="1">
    <location>
        <begin position="98"/>
        <end position="118"/>
    </location>
</feature>
<dbReference type="GeneID" id="27703645"/>
<sequence>MAAGSASSTRPVSPRNGTGYFFAIVFTALSLLAVYMLRIASIKSGVADKMEHITTINHFTEHPLPLRTTYTGIAALDKGLSFLVAAFMNGAAGWDKGFFVFMMYFLFSFFPIVAIWAIESCRKRNVLALTRFTTIYALFYQTVGGAIIVPIYYLAYLYDTSSSNYWTKPRHVPLPYAKALLPSLIIGYLIPTALMFLPYSAPDLWTTQAMVAFWQPCPAYVDALLWLLSKVYSYAGSSQGQAAAAAAQQAKYKKASSTHEAEDVRYLHTVYMVSFAVAALSHVAVVLTCLLSSDSQHSFQHMFLPPSAGEVQLSLVQGIHGIFQADFWIIFAASAVWAYLAIWDLKRVGLKKDVNLGTALVELMLGCVALGPAATITLVWWWREGVLVKGGRA</sequence>
<gene>
    <name evidence="2" type="ORF">Z519_10717</name>
</gene>
<evidence type="ECO:0000256" key="1">
    <source>
        <dbReference type="SAM" id="Phobius"/>
    </source>
</evidence>
<feature type="transmembrane region" description="Helical" evidence="1">
    <location>
        <begin position="325"/>
        <end position="343"/>
    </location>
</feature>
<feature type="transmembrane region" description="Helical" evidence="1">
    <location>
        <begin position="138"/>
        <end position="158"/>
    </location>
</feature>
<organism evidence="2 3">
    <name type="scientific">Cladophialophora bantiana (strain ATCC 10958 / CBS 173.52 / CDC B-1940 / NIH 8579)</name>
    <name type="common">Xylohypha bantiana</name>
    <dbReference type="NCBI Taxonomy" id="1442370"/>
    <lineage>
        <taxon>Eukaryota</taxon>
        <taxon>Fungi</taxon>
        <taxon>Dikarya</taxon>
        <taxon>Ascomycota</taxon>
        <taxon>Pezizomycotina</taxon>
        <taxon>Eurotiomycetes</taxon>
        <taxon>Chaetothyriomycetidae</taxon>
        <taxon>Chaetothyriales</taxon>
        <taxon>Herpotrichiellaceae</taxon>
        <taxon>Cladophialophora</taxon>
    </lineage>
</organism>
<feature type="transmembrane region" description="Helical" evidence="1">
    <location>
        <begin position="363"/>
        <end position="382"/>
    </location>
</feature>
<dbReference type="Proteomes" id="UP000053789">
    <property type="component" value="Unassembled WGS sequence"/>
</dbReference>
<reference evidence="2" key="1">
    <citation type="submission" date="2015-01" db="EMBL/GenBank/DDBJ databases">
        <title>The Genome Sequence of Cladophialophora bantiana CBS 173.52.</title>
        <authorList>
            <consortium name="The Broad Institute Genomics Platform"/>
            <person name="Cuomo C."/>
            <person name="de Hoog S."/>
            <person name="Gorbushina A."/>
            <person name="Stielow B."/>
            <person name="Teixiera M."/>
            <person name="Abouelleil A."/>
            <person name="Chapman S.B."/>
            <person name="Priest M."/>
            <person name="Young S.K."/>
            <person name="Wortman J."/>
            <person name="Nusbaum C."/>
            <person name="Birren B."/>
        </authorList>
    </citation>
    <scope>NUCLEOTIDE SEQUENCE [LARGE SCALE GENOMIC DNA]</scope>
    <source>
        <strain evidence="2">CBS 173.52</strain>
    </source>
</reference>
<dbReference type="OrthoDB" id="72269at2759"/>
<accession>A0A0D2EF13</accession>
<keyword evidence="1" id="KW-1133">Transmembrane helix</keyword>
<keyword evidence="1" id="KW-0812">Transmembrane</keyword>
<feature type="transmembrane region" description="Helical" evidence="1">
    <location>
        <begin position="179"/>
        <end position="201"/>
    </location>
</feature>
<dbReference type="VEuPathDB" id="FungiDB:Z519_10717"/>
<keyword evidence="1" id="KW-0472">Membrane</keyword>
<evidence type="ECO:0000313" key="2">
    <source>
        <dbReference type="EMBL" id="KIW88671.1"/>
    </source>
</evidence>
<protein>
    <submittedName>
        <fullName evidence="2">Uncharacterized protein</fullName>
    </submittedName>
</protein>
<feature type="transmembrane region" description="Helical" evidence="1">
    <location>
        <begin position="270"/>
        <end position="292"/>
    </location>
</feature>
<proteinExistence type="predicted"/>
<dbReference type="HOGENOM" id="CLU_038717_1_0_1"/>
<dbReference type="RefSeq" id="XP_016615340.1">
    <property type="nucleotide sequence ID" value="XM_016768433.1"/>
</dbReference>
<keyword evidence="3" id="KW-1185">Reference proteome</keyword>
<evidence type="ECO:0000313" key="3">
    <source>
        <dbReference type="Proteomes" id="UP000053789"/>
    </source>
</evidence>
<dbReference type="EMBL" id="KN846998">
    <property type="protein sequence ID" value="KIW88671.1"/>
    <property type="molecule type" value="Genomic_DNA"/>
</dbReference>